<evidence type="ECO:0000256" key="2">
    <source>
        <dbReference type="SAM" id="SignalP"/>
    </source>
</evidence>
<feature type="signal peptide" evidence="2">
    <location>
        <begin position="1"/>
        <end position="19"/>
    </location>
</feature>
<feature type="chain" id="PRO_5045985067" description="Lipoprotein" evidence="2">
    <location>
        <begin position="20"/>
        <end position="217"/>
    </location>
</feature>
<feature type="compositionally biased region" description="Basic and acidic residues" evidence="1">
    <location>
        <begin position="58"/>
        <end position="67"/>
    </location>
</feature>
<sequence>MTYRHLTAAAALAACTALLVTGCGGSEDKGKDDDKIAGAEQDDKKSESPSASASGSAERPEIKLPKDVTYKFTPEQTGDAAQDAALEDNKEFIRAMDAAIVAGEPRLPALEFYTEGEAAAAAQEWVQSFIDEGWTITGLVEYYDRRVSISSGTSASISYCADESKAFNKVIKTGEVQKTKPSKNSYIAYNSVLKKNKDGVWETVKMHSRRGADSCQR</sequence>
<organism evidence="3 4">
    <name type="scientific">Streptomyces lycii</name>
    <dbReference type="NCBI Taxonomy" id="2654337"/>
    <lineage>
        <taxon>Bacteria</taxon>
        <taxon>Bacillati</taxon>
        <taxon>Actinomycetota</taxon>
        <taxon>Actinomycetes</taxon>
        <taxon>Kitasatosporales</taxon>
        <taxon>Streptomycetaceae</taxon>
        <taxon>Streptomyces</taxon>
    </lineage>
</organism>
<name>A0ABQ7FCT7_9ACTN</name>
<dbReference type="PROSITE" id="PS51257">
    <property type="entry name" value="PROKAR_LIPOPROTEIN"/>
    <property type="match status" value="1"/>
</dbReference>
<reference evidence="3 4" key="1">
    <citation type="submission" date="2019-10" db="EMBL/GenBank/DDBJ databases">
        <title>Streptomyces tenebrisbrunneis sp.nov., an endogenous actinomycete isolated from of Lycium ruthenicum.</title>
        <authorList>
            <person name="Ma L."/>
        </authorList>
    </citation>
    <scope>NUCLEOTIDE SEQUENCE [LARGE SCALE GENOMIC DNA]</scope>
    <source>
        <strain evidence="3 4">TRM 66187</strain>
    </source>
</reference>
<keyword evidence="4" id="KW-1185">Reference proteome</keyword>
<dbReference type="Proteomes" id="UP000621266">
    <property type="component" value="Unassembled WGS sequence"/>
</dbReference>
<evidence type="ECO:0000313" key="3">
    <source>
        <dbReference type="EMBL" id="KAF4405083.1"/>
    </source>
</evidence>
<feature type="region of interest" description="Disordered" evidence="1">
    <location>
        <begin position="24"/>
        <end position="67"/>
    </location>
</feature>
<evidence type="ECO:0000256" key="1">
    <source>
        <dbReference type="SAM" id="MobiDB-lite"/>
    </source>
</evidence>
<protein>
    <recommendedName>
        <fullName evidence="5">Lipoprotein</fullName>
    </recommendedName>
</protein>
<proteinExistence type="predicted"/>
<keyword evidence="2" id="KW-0732">Signal</keyword>
<evidence type="ECO:0008006" key="5">
    <source>
        <dbReference type="Google" id="ProtNLM"/>
    </source>
</evidence>
<dbReference type="EMBL" id="WHPN01000429">
    <property type="protein sequence ID" value="KAF4405083.1"/>
    <property type="molecule type" value="Genomic_DNA"/>
</dbReference>
<dbReference type="RefSeq" id="WP_156207931.1">
    <property type="nucleotide sequence ID" value="NZ_WHPN01000429.1"/>
</dbReference>
<feature type="compositionally biased region" description="Low complexity" evidence="1">
    <location>
        <begin position="48"/>
        <end position="57"/>
    </location>
</feature>
<accession>A0ABQ7FCT7</accession>
<evidence type="ECO:0000313" key="4">
    <source>
        <dbReference type="Proteomes" id="UP000621266"/>
    </source>
</evidence>
<feature type="compositionally biased region" description="Basic and acidic residues" evidence="1">
    <location>
        <begin position="26"/>
        <end position="47"/>
    </location>
</feature>
<comment type="caution">
    <text evidence="3">The sequence shown here is derived from an EMBL/GenBank/DDBJ whole genome shotgun (WGS) entry which is preliminary data.</text>
</comment>
<gene>
    <name evidence="3" type="ORF">GCU69_32055</name>
</gene>